<accession>A0ABU1V3F1</accession>
<dbReference type="SUPFAM" id="SSF56235">
    <property type="entry name" value="N-terminal nucleophile aminohydrolases (Ntn hydrolases)"/>
    <property type="match status" value="1"/>
</dbReference>
<protein>
    <submittedName>
        <fullName evidence="1">Proteasome-type protease</fullName>
    </submittedName>
</protein>
<sequence length="239" mass="26039">MTYCVAIKVDAGLIFCSDSRTNAGVDQVSTYSKMYHFGIEGDRQIVINSAGNLATTQSVIAKIRKDIKDGADISLATLDSIHDAADYVGEISVTIQEKHAQHNSNVSFEASFLLGGQINGDSPAVMLIYPQGNHITTSKQTPYLQIGESKYGKPILDRILKPETGLDTAALCALVSMDSTMKSNLTVGPPIELMTYATNSGYMKHSVFEADNQYLRELTKSWDCLIVEAFLQLPPPPQN</sequence>
<keyword evidence="1" id="KW-0378">Hydrolase</keyword>
<keyword evidence="2" id="KW-1185">Reference proteome</keyword>
<keyword evidence="1" id="KW-0645">Protease</keyword>
<dbReference type="Pfam" id="PF00227">
    <property type="entry name" value="Proteasome"/>
    <property type="match status" value="1"/>
</dbReference>
<name>A0ABU1V3F1_9GAMM</name>
<dbReference type="Proteomes" id="UP001253595">
    <property type="component" value="Unassembled WGS sequence"/>
</dbReference>
<keyword evidence="1" id="KW-0647">Proteasome</keyword>
<gene>
    <name evidence="1" type="ORF">J2X05_004015</name>
</gene>
<dbReference type="RefSeq" id="WP_310075831.1">
    <property type="nucleotide sequence ID" value="NZ_JAVDVX010000009.1"/>
</dbReference>
<dbReference type="Gene3D" id="3.60.20.10">
    <property type="entry name" value="Glutamine Phosphoribosylpyrophosphate, subunit 1, domain 1"/>
    <property type="match status" value="1"/>
</dbReference>
<organism evidence="1 2">
    <name type="scientific">Cellvibrio fibrivorans</name>
    <dbReference type="NCBI Taxonomy" id="126350"/>
    <lineage>
        <taxon>Bacteria</taxon>
        <taxon>Pseudomonadati</taxon>
        <taxon>Pseudomonadota</taxon>
        <taxon>Gammaproteobacteria</taxon>
        <taxon>Cellvibrionales</taxon>
        <taxon>Cellvibrionaceae</taxon>
        <taxon>Cellvibrio</taxon>
    </lineage>
</organism>
<evidence type="ECO:0000313" key="2">
    <source>
        <dbReference type="Proteomes" id="UP001253595"/>
    </source>
</evidence>
<dbReference type="InterPro" id="IPR001353">
    <property type="entry name" value="Proteasome_sua/b"/>
</dbReference>
<proteinExistence type="predicted"/>
<dbReference type="GO" id="GO:0008233">
    <property type="term" value="F:peptidase activity"/>
    <property type="evidence" value="ECO:0007669"/>
    <property type="project" value="UniProtKB-KW"/>
</dbReference>
<reference evidence="1 2" key="1">
    <citation type="submission" date="2023-07" db="EMBL/GenBank/DDBJ databases">
        <title>Sorghum-associated microbial communities from plants grown in Nebraska, USA.</title>
        <authorList>
            <person name="Schachtman D."/>
        </authorList>
    </citation>
    <scope>NUCLEOTIDE SEQUENCE [LARGE SCALE GENOMIC DNA]</scope>
    <source>
        <strain evidence="1 2">BE190</strain>
    </source>
</reference>
<dbReference type="PIRSF" id="PIRSF009120">
    <property type="entry name" value="UCP009120_prtse"/>
    <property type="match status" value="1"/>
</dbReference>
<dbReference type="InterPro" id="IPR029055">
    <property type="entry name" value="Ntn_hydrolases_N"/>
</dbReference>
<comment type="caution">
    <text evidence="1">The sequence shown here is derived from an EMBL/GenBank/DDBJ whole genome shotgun (WGS) entry which is preliminary data.</text>
</comment>
<dbReference type="GO" id="GO:0000502">
    <property type="term" value="C:proteasome complex"/>
    <property type="evidence" value="ECO:0007669"/>
    <property type="project" value="UniProtKB-KW"/>
</dbReference>
<dbReference type="InterPro" id="IPR016545">
    <property type="entry name" value="UCP009120_prtse"/>
</dbReference>
<evidence type="ECO:0000313" key="1">
    <source>
        <dbReference type="EMBL" id="MDR7091977.1"/>
    </source>
</evidence>
<dbReference type="EMBL" id="JAVDVX010000009">
    <property type="protein sequence ID" value="MDR7091977.1"/>
    <property type="molecule type" value="Genomic_DNA"/>
</dbReference>
<dbReference type="GO" id="GO:0006508">
    <property type="term" value="P:proteolysis"/>
    <property type="evidence" value="ECO:0007669"/>
    <property type="project" value="UniProtKB-KW"/>
</dbReference>